<dbReference type="Proteomes" id="UP000242699">
    <property type="component" value="Unassembled WGS sequence"/>
</dbReference>
<dbReference type="Pfam" id="PF12762">
    <property type="entry name" value="DDE_Tnp_IS1595"/>
    <property type="match status" value="1"/>
</dbReference>
<gene>
    <name evidence="2" type="ORF">C7B43_18375</name>
</gene>
<protein>
    <submittedName>
        <fullName evidence="2">IS1595 family transposase ISAxf1</fullName>
    </submittedName>
</protein>
<evidence type="ECO:0000313" key="2">
    <source>
        <dbReference type="EMBL" id="PSR24721.1"/>
    </source>
</evidence>
<comment type="caution">
    <text evidence="2">The sequence shown here is derived from an EMBL/GenBank/DDBJ whole genome shotgun (WGS) entry which is preliminary data.</text>
</comment>
<name>A0A2T2WR47_9FIRM</name>
<reference evidence="2 3" key="1">
    <citation type="journal article" date="2014" name="BMC Genomics">
        <title>Comparison of environmental and isolate Sulfobacillus genomes reveals diverse carbon, sulfur, nitrogen, and hydrogen metabolisms.</title>
        <authorList>
            <person name="Justice N.B."/>
            <person name="Norman A."/>
            <person name="Brown C.T."/>
            <person name="Singh A."/>
            <person name="Thomas B.C."/>
            <person name="Banfield J.F."/>
        </authorList>
    </citation>
    <scope>NUCLEOTIDE SEQUENCE [LARGE SCALE GENOMIC DNA]</scope>
    <source>
        <strain evidence="2">AMDSBA1</strain>
    </source>
</reference>
<sequence length="298" mass="33886">MTILEWQDQFPTDEACREYLFKQRWPEGFLCPQCQGQKYWTIQRSERTAPLYECTQCHHQTSVTAGTLFHRTKVALRVWFMAIFMVAVDKGGQSALTLSRELGLKYVTAWLLHHKIQQAMADRNGLYKLGGLLELDDAYFGGISHGSGKRGRGTDQDPVIVGVSLDAQGHPQHAFFEAVSDVTNETIAEVLDRRVESLGVWRTDGWAGYAAAAKTHHADHEITLSDDPEAPVVFHWVNILISNAKTFIDGTYHGRGRARRQLHLEEFAYRFNRRHFGTRLADRLLVACFTASPHPYRT</sequence>
<dbReference type="EMBL" id="PXYT01000069">
    <property type="protein sequence ID" value="PSR24721.1"/>
    <property type="molecule type" value="Genomic_DNA"/>
</dbReference>
<dbReference type="AlphaFoldDB" id="A0A2T2WR47"/>
<accession>A0A2T2WR47</accession>
<evidence type="ECO:0000313" key="3">
    <source>
        <dbReference type="Proteomes" id="UP000242699"/>
    </source>
</evidence>
<proteinExistence type="predicted"/>
<organism evidence="2 3">
    <name type="scientific">Sulfobacillus benefaciens</name>
    <dbReference type="NCBI Taxonomy" id="453960"/>
    <lineage>
        <taxon>Bacteria</taxon>
        <taxon>Bacillati</taxon>
        <taxon>Bacillota</taxon>
        <taxon>Clostridia</taxon>
        <taxon>Eubacteriales</taxon>
        <taxon>Clostridiales Family XVII. Incertae Sedis</taxon>
        <taxon>Sulfobacillus</taxon>
    </lineage>
</organism>
<dbReference type="Pfam" id="PF12760">
    <property type="entry name" value="Zn_ribbon_IS1595"/>
    <property type="match status" value="1"/>
</dbReference>
<dbReference type="SMART" id="SM01126">
    <property type="entry name" value="DDE_Tnp_IS1595"/>
    <property type="match status" value="1"/>
</dbReference>
<dbReference type="InterPro" id="IPR024445">
    <property type="entry name" value="Tnp_ISXO2-like"/>
</dbReference>
<dbReference type="NCBIfam" id="NF033547">
    <property type="entry name" value="transpos_IS1595"/>
    <property type="match status" value="1"/>
</dbReference>
<feature type="domain" description="ISXO2-like transposase" evidence="1">
    <location>
        <begin position="128"/>
        <end position="272"/>
    </location>
</feature>
<dbReference type="InterPro" id="IPR024442">
    <property type="entry name" value="Transposase_Zn_ribbon"/>
</dbReference>
<evidence type="ECO:0000259" key="1">
    <source>
        <dbReference type="SMART" id="SM01126"/>
    </source>
</evidence>